<feature type="transmembrane region" description="Helical" evidence="1">
    <location>
        <begin position="6"/>
        <end position="22"/>
    </location>
</feature>
<organism evidence="2">
    <name type="scientific">Desulfitobacterium hafniense</name>
    <name type="common">Desulfitobacterium frappieri</name>
    <dbReference type="NCBI Taxonomy" id="49338"/>
    <lineage>
        <taxon>Bacteria</taxon>
        <taxon>Bacillati</taxon>
        <taxon>Bacillota</taxon>
        <taxon>Clostridia</taxon>
        <taxon>Eubacteriales</taxon>
        <taxon>Desulfitobacteriaceae</taxon>
        <taxon>Desulfitobacterium</taxon>
    </lineage>
</organism>
<protein>
    <submittedName>
        <fullName evidence="2">Uncharacterized protein</fullName>
    </submittedName>
</protein>
<dbReference type="PATRIC" id="fig|49338.4.peg.4961"/>
<gene>
    <name evidence="2" type="ORF">DPCES_4613</name>
</gene>
<dbReference type="AlphaFoldDB" id="A0A098B6N8"/>
<keyword evidence="1" id="KW-0472">Membrane</keyword>
<dbReference type="EMBL" id="LK996017">
    <property type="protein sequence ID" value="CDX04499.1"/>
    <property type="molecule type" value="Genomic_DNA"/>
</dbReference>
<feature type="transmembrane region" description="Helical" evidence="1">
    <location>
        <begin position="34"/>
        <end position="54"/>
    </location>
</feature>
<feature type="transmembrane region" description="Helical" evidence="1">
    <location>
        <begin position="66"/>
        <end position="86"/>
    </location>
</feature>
<dbReference type="RefSeq" id="WP_018214033.1">
    <property type="nucleotide sequence ID" value="NZ_LK996017.1"/>
</dbReference>
<evidence type="ECO:0000313" key="2">
    <source>
        <dbReference type="EMBL" id="CDX04499.1"/>
    </source>
</evidence>
<evidence type="ECO:0000256" key="1">
    <source>
        <dbReference type="SAM" id="Phobius"/>
    </source>
</evidence>
<sequence length="96" mass="10687">MDRLILMILAVGLVSIGITVLLGKVASRIKSLKYLPGALCLCLSIYYYYLARFVRAGEGFEDLGKFILAVFLFAAAFFGIITALIIEYRDRSKGDR</sequence>
<proteinExistence type="predicted"/>
<keyword evidence="1" id="KW-0812">Transmembrane</keyword>
<name>A0A098B6N8_DESHA</name>
<accession>A0A098B6N8</accession>
<reference evidence="2" key="1">
    <citation type="submission" date="2014-07" db="EMBL/GenBank/DDBJ databases">
        <authorList>
            <person name="Hornung V.Bastian."/>
        </authorList>
    </citation>
    <scope>NUCLEOTIDE SEQUENCE</scope>
    <source>
        <strain evidence="2">PCE-S</strain>
    </source>
</reference>
<keyword evidence="1" id="KW-1133">Transmembrane helix</keyword>